<evidence type="ECO:0000313" key="5">
    <source>
        <dbReference type="Proteomes" id="UP000829384"/>
    </source>
</evidence>
<keyword evidence="5" id="KW-1185">Reference proteome</keyword>
<keyword evidence="2" id="KW-0081">Bacteriolytic enzyme</keyword>
<dbReference type="Proteomes" id="UP000829384">
    <property type="component" value="Unassembled WGS sequence"/>
</dbReference>
<name>A0ABS9QUJ1_9GAMM</name>
<dbReference type="EMBL" id="JACSDI010000004">
    <property type="protein sequence ID" value="MCG9964029.1"/>
    <property type="molecule type" value="Genomic_DNA"/>
</dbReference>
<dbReference type="CDD" id="cd16902">
    <property type="entry name" value="pesticin_lyz"/>
    <property type="match status" value="1"/>
</dbReference>
<gene>
    <name evidence="4" type="ORF">H9J30_08900</name>
</gene>
<dbReference type="Pfam" id="PF16754">
    <property type="entry name" value="Pesticin"/>
    <property type="match status" value="1"/>
</dbReference>
<keyword evidence="1" id="KW-0929">Antimicrobial</keyword>
<organism evidence="4 5">
    <name type="scientific">Shewanella cutis</name>
    <dbReference type="NCBI Taxonomy" id="2766780"/>
    <lineage>
        <taxon>Bacteria</taxon>
        <taxon>Pseudomonadati</taxon>
        <taxon>Pseudomonadota</taxon>
        <taxon>Gammaproteobacteria</taxon>
        <taxon>Alteromonadales</taxon>
        <taxon>Shewanellaceae</taxon>
        <taxon>Shewanella</taxon>
    </lineage>
</organism>
<evidence type="ECO:0000259" key="3">
    <source>
        <dbReference type="Pfam" id="PF16754"/>
    </source>
</evidence>
<dbReference type="InterPro" id="IPR023346">
    <property type="entry name" value="Lysozyme-like_dom_sf"/>
</dbReference>
<evidence type="ECO:0000256" key="2">
    <source>
        <dbReference type="ARBA" id="ARBA00022638"/>
    </source>
</evidence>
<proteinExistence type="predicted"/>
<reference evidence="4 5" key="1">
    <citation type="submission" date="2020-08" db="EMBL/GenBank/DDBJ databases">
        <title>Whole genome sequence of Shewanella sp strain PS-2.</title>
        <authorList>
            <person name="Das S.K."/>
        </authorList>
    </citation>
    <scope>NUCLEOTIDE SEQUENCE [LARGE SCALE GENOMIC DNA]</scope>
    <source>
        <strain evidence="4 5">PS-2</strain>
    </source>
</reference>
<protein>
    <submittedName>
        <fullName evidence="4">Peptidase</fullName>
    </submittedName>
</protein>
<evidence type="ECO:0000256" key="1">
    <source>
        <dbReference type="ARBA" id="ARBA00022529"/>
    </source>
</evidence>
<dbReference type="SUPFAM" id="SSF53955">
    <property type="entry name" value="Lysozyme-like"/>
    <property type="match status" value="1"/>
</dbReference>
<dbReference type="InterPro" id="IPR023347">
    <property type="entry name" value="Lysozyme_dom_sf"/>
</dbReference>
<sequence length="185" mass="20669">MTKVNFGFISGLEGGPVLRGYVPDPKNSNSGVTIATGFDLGQRSFDELQRLLPAPLATKLGPYCGLKKQNAVKVLAQIPLTITADEAEEIDLSVKHQMLTQLVQRYNRDSKTDFEDLSEPMQTVIASVAFQYGDLSKRCPKFWRAATQADSDAMALELRDFGDRYPSRRHREANYLQLIRTKVTA</sequence>
<evidence type="ECO:0000313" key="4">
    <source>
        <dbReference type="EMBL" id="MCG9964029.1"/>
    </source>
</evidence>
<dbReference type="InterPro" id="IPR031922">
    <property type="entry name" value="Pesticin_C"/>
</dbReference>
<dbReference type="Gene3D" id="1.10.530.40">
    <property type="match status" value="1"/>
</dbReference>
<dbReference type="RefSeq" id="WP_240130695.1">
    <property type="nucleotide sequence ID" value="NZ_JACSDI010000004.1"/>
</dbReference>
<feature type="domain" description="Pesticin C-terminal" evidence="3">
    <location>
        <begin position="3"/>
        <end position="150"/>
    </location>
</feature>
<comment type="caution">
    <text evidence="4">The sequence shown here is derived from an EMBL/GenBank/DDBJ whole genome shotgun (WGS) entry which is preliminary data.</text>
</comment>
<accession>A0ABS9QUJ1</accession>